<dbReference type="AlphaFoldDB" id="A0A8S3KCJ6"/>
<organism evidence="2 3">
    <name type="scientific">Rotaria magnacalcarata</name>
    <dbReference type="NCBI Taxonomy" id="392030"/>
    <lineage>
        <taxon>Eukaryota</taxon>
        <taxon>Metazoa</taxon>
        <taxon>Spiralia</taxon>
        <taxon>Gnathifera</taxon>
        <taxon>Rotifera</taxon>
        <taxon>Eurotatoria</taxon>
        <taxon>Bdelloidea</taxon>
        <taxon>Philodinida</taxon>
        <taxon>Philodinidae</taxon>
        <taxon>Rotaria</taxon>
    </lineage>
</organism>
<proteinExistence type="predicted"/>
<evidence type="ECO:0000313" key="3">
    <source>
        <dbReference type="Proteomes" id="UP000676336"/>
    </source>
</evidence>
<feature type="non-terminal residue" evidence="2">
    <location>
        <position position="1"/>
    </location>
</feature>
<protein>
    <submittedName>
        <fullName evidence="2">Uncharacterized protein</fullName>
    </submittedName>
</protein>
<comment type="caution">
    <text evidence="2">The sequence shown here is derived from an EMBL/GenBank/DDBJ whole genome shotgun (WGS) entry which is preliminary data.</text>
</comment>
<dbReference type="Proteomes" id="UP000676336">
    <property type="component" value="Unassembled WGS sequence"/>
</dbReference>
<reference evidence="2" key="1">
    <citation type="submission" date="2021-02" db="EMBL/GenBank/DDBJ databases">
        <authorList>
            <person name="Nowell W R."/>
        </authorList>
    </citation>
    <scope>NUCLEOTIDE SEQUENCE</scope>
</reference>
<gene>
    <name evidence="2" type="ORF">SMN809_LOCUS86551</name>
</gene>
<evidence type="ECO:0000256" key="1">
    <source>
        <dbReference type="SAM" id="MobiDB-lite"/>
    </source>
</evidence>
<accession>A0A8S3KCJ6</accession>
<sequence>AVDNLADAENLTAAEEEEQKKREEEKLGEEKKQNGDVPGGDQASTGTPGAGKTRIKLID</sequence>
<feature type="region of interest" description="Disordered" evidence="1">
    <location>
        <begin position="1"/>
        <end position="59"/>
    </location>
</feature>
<evidence type="ECO:0000313" key="2">
    <source>
        <dbReference type="EMBL" id="CAF5229631.1"/>
    </source>
</evidence>
<feature type="compositionally biased region" description="Basic and acidic residues" evidence="1">
    <location>
        <begin position="18"/>
        <end position="34"/>
    </location>
</feature>
<dbReference type="EMBL" id="CAJOBI010371508">
    <property type="protein sequence ID" value="CAF5229631.1"/>
    <property type="molecule type" value="Genomic_DNA"/>
</dbReference>
<name>A0A8S3KCJ6_9BILA</name>